<keyword evidence="2" id="KW-1185">Reference proteome</keyword>
<comment type="caution">
    <text evidence="1">The sequence shown here is derived from an EMBL/GenBank/DDBJ whole genome shotgun (WGS) entry which is preliminary data.</text>
</comment>
<dbReference type="Proteomes" id="UP000789525">
    <property type="component" value="Unassembled WGS sequence"/>
</dbReference>
<gene>
    <name evidence="1" type="ORF">ACOLOM_LOCUS12241</name>
</gene>
<evidence type="ECO:0000313" key="1">
    <source>
        <dbReference type="EMBL" id="CAG8742263.1"/>
    </source>
</evidence>
<accession>A0ACA9QFH2</accession>
<feature type="non-terminal residue" evidence="1">
    <location>
        <position position="163"/>
    </location>
</feature>
<organism evidence="1 2">
    <name type="scientific">Acaulospora colombiana</name>
    <dbReference type="NCBI Taxonomy" id="27376"/>
    <lineage>
        <taxon>Eukaryota</taxon>
        <taxon>Fungi</taxon>
        <taxon>Fungi incertae sedis</taxon>
        <taxon>Mucoromycota</taxon>
        <taxon>Glomeromycotina</taxon>
        <taxon>Glomeromycetes</taxon>
        <taxon>Diversisporales</taxon>
        <taxon>Acaulosporaceae</taxon>
        <taxon>Acaulospora</taxon>
    </lineage>
</organism>
<dbReference type="EMBL" id="CAJVPT010048543">
    <property type="protein sequence ID" value="CAG8742263.1"/>
    <property type="molecule type" value="Genomic_DNA"/>
</dbReference>
<protein>
    <submittedName>
        <fullName evidence="1">6292_t:CDS:1</fullName>
    </submittedName>
</protein>
<proteinExistence type="predicted"/>
<evidence type="ECO:0000313" key="2">
    <source>
        <dbReference type="Proteomes" id="UP000789525"/>
    </source>
</evidence>
<reference evidence="1" key="1">
    <citation type="submission" date="2021-06" db="EMBL/GenBank/DDBJ databases">
        <authorList>
            <person name="Kallberg Y."/>
            <person name="Tangrot J."/>
            <person name="Rosling A."/>
        </authorList>
    </citation>
    <scope>NUCLEOTIDE SEQUENCE</scope>
    <source>
        <strain evidence="1">CL356</strain>
    </source>
</reference>
<sequence length="163" mass="18831">DFAKSKVEIEKCLKPGGLMLWIDGDYHVISEDPHVYIPLASEINPEGCYLGRMFWEMRRCAVKVGRSDLFTMTDELKVGLWKDPLLDPETTSQLIMSTILQSRSRYMAKRPGCKPIPKTKIDGYSDTARCFGEETEEPMPPYPYLFIYDTEEQRHESQAKLDK</sequence>
<feature type="non-terminal residue" evidence="1">
    <location>
        <position position="1"/>
    </location>
</feature>
<name>A0ACA9QFH2_9GLOM</name>